<proteinExistence type="predicted"/>
<dbReference type="InterPro" id="IPR012337">
    <property type="entry name" value="RNaseH-like_sf"/>
</dbReference>
<dbReference type="Proteomes" id="UP000194236">
    <property type="component" value="Unassembled WGS sequence"/>
</dbReference>
<dbReference type="GO" id="GO:0003676">
    <property type="term" value="F:nucleic acid binding"/>
    <property type="evidence" value="ECO:0007669"/>
    <property type="project" value="InterPro"/>
</dbReference>
<dbReference type="InterPro" id="IPR003165">
    <property type="entry name" value="Piwi"/>
</dbReference>
<dbReference type="EMBL" id="MUJZ01036330">
    <property type="protein sequence ID" value="OTF76672.1"/>
    <property type="molecule type" value="Genomic_DNA"/>
</dbReference>
<organism evidence="2 3">
    <name type="scientific">Euroglyphus maynei</name>
    <name type="common">Mayne's house dust mite</name>
    <dbReference type="NCBI Taxonomy" id="6958"/>
    <lineage>
        <taxon>Eukaryota</taxon>
        <taxon>Metazoa</taxon>
        <taxon>Ecdysozoa</taxon>
        <taxon>Arthropoda</taxon>
        <taxon>Chelicerata</taxon>
        <taxon>Arachnida</taxon>
        <taxon>Acari</taxon>
        <taxon>Acariformes</taxon>
        <taxon>Sarcoptiformes</taxon>
        <taxon>Astigmata</taxon>
        <taxon>Psoroptidia</taxon>
        <taxon>Analgoidea</taxon>
        <taxon>Pyroglyphidae</taxon>
        <taxon>Pyroglyphinae</taxon>
        <taxon>Euroglyphus</taxon>
    </lineage>
</organism>
<evidence type="ECO:0000313" key="2">
    <source>
        <dbReference type="EMBL" id="OTF76672.1"/>
    </source>
</evidence>
<dbReference type="Pfam" id="PF02171">
    <property type="entry name" value="Piwi"/>
    <property type="match status" value="1"/>
</dbReference>
<dbReference type="Gene3D" id="3.30.420.10">
    <property type="entry name" value="Ribonuclease H-like superfamily/Ribonuclease H"/>
    <property type="match status" value="1"/>
</dbReference>
<feature type="domain" description="Piwi" evidence="1">
    <location>
        <begin position="1"/>
        <end position="63"/>
    </location>
</feature>
<dbReference type="PROSITE" id="PS50822">
    <property type="entry name" value="PIWI"/>
    <property type="match status" value="1"/>
</dbReference>
<protein>
    <recommendedName>
        <fullName evidence="1">Piwi domain-containing protein</fullName>
    </recommendedName>
</protein>
<dbReference type="AlphaFoldDB" id="A0A1Y3B766"/>
<accession>A0A1Y3B766</accession>
<evidence type="ECO:0000259" key="1">
    <source>
        <dbReference type="PROSITE" id="PS50822"/>
    </source>
</evidence>
<dbReference type="SUPFAM" id="SSF53098">
    <property type="entry name" value="Ribonuclease H-like"/>
    <property type="match status" value="1"/>
</dbReference>
<comment type="caution">
    <text evidence="2">The sequence shown here is derived from an EMBL/GenBank/DDBJ whole genome shotgun (WGS) entry which is preliminary data.</text>
</comment>
<sequence>MKGTSKPTKYVIIRDDLKLQPNQLQQLCFFMCFNCVRFRGVIAIPTPIRYADLCAYRSKLHIEAQCKMSNINPKDAEERIISQLNQWVKIHKKVQNLLYYC</sequence>
<gene>
    <name evidence="2" type="ORF">BLA29_008008</name>
</gene>
<name>A0A1Y3B766_EURMA</name>
<keyword evidence="3" id="KW-1185">Reference proteome</keyword>
<dbReference type="InterPro" id="IPR036397">
    <property type="entry name" value="RNaseH_sf"/>
</dbReference>
<evidence type="ECO:0000313" key="3">
    <source>
        <dbReference type="Proteomes" id="UP000194236"/>
    </source>
</evidence>
<dbReference type="OrthoDB" id="10057548at2759"/>
<reference evidence="2 3" key="1">
    <citation type="submission" date="2017-03" db="EMBL/GenBank/DDBJ databases">
        <title>Genome Survey of Euroglyphus maynei.</title>
        <authorList>
            <person name="Arlian L.G."/>
            <person name="Morgan M.S."/>
            <person name="Rider S.D."/>
        </authorList>
    </citation>
    <scope>NUCLEOTIDE SEQUENCE [LARGE SCALE GENOMIC DNA]</scope>
    <source>
        <strain evidence="2">Arlian Lab</strain>
        <tissue evidence="2">Whole body</tissue>
    </source>
</reference>